<comment type="caution">
    <text evidence="1">The sequence shown here is derived from an EMBL/GenBank/DDBJ whole genome shotgun (WGS) entry which is preliminary data.</text>
</comment>
<accession>A0ACB7SWM0</accession>
<name>A0ACB7SWM0_HYAAI</name>
<gene>
    <name evidence="1" type="ORF">HPB50_015727</name>
</gene>
<proteinExistence type="predicted"/>
<reference evidence="1" key="1">
    <citation type="submission" date="2020-05" db="EMBL/GenBank/DDBJ databases">
        <title>Large-scale comparative analyses of tick genomes elucidate their genetic diversity and vector capacities.</title>
        <authorList>
            <person name="Jia N."/>
            <person name="Wang J."/>
            <person name="Shi W."/>
            <person name="Du L."/>
            <person name="Sun Y."/>
            <person name="Zhan W."/>
            <person name="Jiang J."/>
            <person name="Wang Q."/>
            <person name="Zhang B."/>
            <person name="Ji P."/>
            <person name="Sakyi L.B."/>
            <person name="Cui X."/>
            <person name="Yuan T."/>
            <person name="Jiang B."/>
            <person name="Yang W."/>
            <person name="Lam T.T.-Y."/>
            <person name="Chang Q."/>
            <person name="Ding S."/>
            <person name="Wang X."/>
            <person name="Zhu J."/>
            <person name="Ruan X."/>
            <person name="Zhao L."/>
            <person name="Wei J."/>
            <person name="Que T."/>
            <person name="Du C."/>
            <person name="Cheng J."/>
            <person name="Dai P."/>
            <person name="Han X."/>
            <person name="Huang E."/>
            <person name="Gao Y."/>
            <person name="Liu J."/>
            <person name="Shao H."/>
            <person name="Ye R."/>
            <person name="Li L."/>
            <person name="Wei W."/>
            <person name="Wang X."/>
            <person name="Wang C."/>
            <person name="Yang T."/>
            <person name="Huo Q."/>
            <person name="Li W."/>
            <person name="Guo W."/>
            <person name="Chen H."/>
            <person name="Zhou L."/>
            <person name="Ni X."/>
            <person name="Tian J."/>
            <person name="Zhou Y."/>
            <person name="Sheng Y."/>
            <person name="Liu T."/>
            <person name="Pan Y."/>
            <person name="Xia L."/>
            <person name="Li J."/>
            <person name="Zhao F."/>
            <person name="Cao W."/>
        </authorList>
    </citation>
    <scope>NUCLEOTIDE SEQUENCE</scope>
    <source>
        <strain evidence="1">Hyas-2018</strain>
    </source>
</reference>
<dbReference type="Proteomes" id="UP000821845">
    <property type="component" value="Chromosome 2"/>
</dbReference>
<sequence>MICYTRWHNVAEYRSTSALKITSDPLPISHATKVQDVLKEDEFTQCGQYCVTYNNCQYLAVATLRRLGVSMPVPMRTLRALLLKAASRTTFVACFSGASGMAWRFL</sequence>
<keyword evidence="2" id="KW-1185">Reference proteome</keyword>
<dbReference type="EMBL" id="CM023482">
    <property type="protein sequence ID" value="KAH6939085.1"/>
    <property type="molecule type" value="Genomic_DNA"/>
</dbReference>
<evidence type="ECO:0000313" key="1">
    <source>
        <dbReference type="EMBL" id="KAH6939085.1"/>
    </source>
</evidence>
<evidence type="ECO:0000313" key="2">
    <source>
        <dbReference type="Proteomes" id="UP000821845"/>
    </source>
</evidence>
<protein>
    <submittedName>
        <fullName evidence="1">Uncharacterized protein</fullName>
    </submittedName>
</protein>
<organism evidence="1 2">
    <name type="scientific">Hyalomma asiaticum</name>
    <name type="common">Tick</name>
    <dbReference type="NCBI Taxonomy" id="266040"/>
    <lineage>
        <taxon>Eukaryota</taxon>
        <taxon>Metazoa</taxon>
        <taxon>Ecdysozoa</taxon>
        <taxon>Arthropoda</taxon>
        <taxon>Chelicerata</taxon>
        <taxon>Arachnida</taxon>
        <taxon>Acari</taxon>
        <taxon>Parasitiformes</taxon>
        <taxon>Ixodida</taxon>
        <taxon>Ixodoidea</taxon>
        <taxon>Ixodidae</taxon>
        <taxon>Hyalomminae</taxon>
        <taxon>Hyalomma</taxon>
    </lineage>
</organism>